<dbReference type="CDD" id="cd03221">
    <property type="entry name" value="ABCF_EF-3"/>
    <property type="match status" value="2"/>
</dbReference>
<dbReference type="NCBIfam" id="NF000168">
    <property type="entry name" value="ABCF_Msr_all"/>
    <property type="match status" value="1"/>
</dbReference>
<evidence type="ECO:0000259" key="4">
    <source>
        <dbReference type="PROSITE" id="PS50893"/>
    </source>
</evidence>
<dbReference type="Proteomes" id="UP001526147">
    <property type="component" value="Unassembled WGS sequence"/>
</dbReference>
<name>A0ABT3DJC7_9BACI</name>
<dbReference type="InterPro" id="IPR003593">
    <property type="entry name" value="AAA+_ATPase"/>
</dbReference>
<comment type="caution">
    <text evidence="5">The sequence shown here is derived from an EMBL/GenBank/DDBJ whole genome shotgun (WGS) entry which is preliminary data.</text>
</comment>
<dbReference type="PROSITE" id="PS50893">
    <property type="entry name" value="ABC_TRANSPORTER_2"/>
    <property type="match status" value="2"/>
</dbReference>
<gene>
    <name evidence="5" type="primary">abc-f</name>
    <name evidence="5" type="ORF">OIH86_15370</name>
</gene>
<dbReference type="InterPro" id="IPR003439">
    <property type="entry name" value="ABC_transporter-like_ATP-bd"/>
</dbReference>
<organism evidence="5 6">
    <name type="scientific">Metabacillus halosaccharovorans</name>
    <dbReference type="NCBI Taxonomy" id="930124"/>
    <lineage>
        <taxon>Bacteria</taxon>
        <taxon>Bacillati</taxon>
        <taxon>Bacillota</taxon>
        <taxon>Bacilli</taxon>
        <taxon>Bacillales</taxon>
        <taxon>Bacillaceae</taxon>
        <taxon>Metabacillus</taxon>
    </lineage>
</organism>
<dbReference type="Gene3D" id="3.40.50.300">
    <property type="entry name" value="P-loop containing nucleotide triphosphate hydrolases"/>
    <property type="match status" value="3"/>
</dbReference>
<dbReference type="PANTHER" id="PTHR42855:SF2">
    <property type="entry name" value="DRUG RESISTANCE ABC TRANSPORTER,ATP-BINDING PROTEIN"/>
    <property type="match status" value="1"/>
</dbReference>
<dbReference type="NCBIfam" id="NF000355">
    <property type="entry name" value="ribo_prot_ABC_F"/>
    <property type="match status" value="1"/>
</dbReference>
<accession>A0ABT3DJC7</accession>
<dbReference type="InterPro" id="IPR051309">
    <property type="entry name" value="ABCF_ATPase"/>
</dbReference>
<feature type="coiled-coil region" evidence="3">
    <location>
        <begin position="185"/>
        <end position="212"/>
    </location>
</feature>
<evidence type="ECO:0000256" key="3">
    <source>
        <dbReference type="SAM" id="Coils"/>
    </source>
</evidence>
<dbReference type="InterPro" id="IPR027417">
    <property type="entry name" value="P-loop_NTPase"/>
</dbReference>
<reference evidence="5 6" key="1">
    <citation type="submission" date="2022-10" db="EMBL/GenBank/DDBJ databases">
        <title>Draft genome assembly of moderately radiation resistant bacterium Metabacillus halosaccharovorans.</title>
        <authorList>
            <person name="Pal S."/>
            <person name="Gopinathan A."/>
        </authorList>
    </citation>
    <scope>NUCLEOTIDE SEQUENCE [LARGE SCALE GENOMIC DNA]</scope>
    <source>
        <strain evidence="5 6">VITHBRA001</strain>
    </source>
</reference>
<dbReference type="PANTHER" id="PTHR42855">
    <property type="entry name" value="ABC TRANSPORTER ATP-BINDING SUBUNIT"/>
    <property type="match status" value="1"/>
</dbReference>
<sequence length="488" mass="56035">MEKVCLELENIELSFLDRLVLQIPRLAVHQFDRIGIVGKNGAGKSTLLKLLNGQIKPDKGHMKQYASFEYFDQLSIPVEKDVDFELRGKLSISKTEIDYFSGGEKTRLKLAQLFSTYHEGLLIDEPTTHLDEEGKQFFIDELTYYYGALVLVSHDRYVLDKLVTKIWEIDDGFVTEYTGNYSDYISQKELERKQHQEQHEKYVKEKTRLLKAADEKMKKADKITQANGQMSKKETKAKANKMFMTKSKDTGQKAVQRAAKAIEQRAEQLKKVEAPKSEQPIRFHQQPALSMHNKYPIMGERVTIKAGERTLLHETSFQFSLGQIIVIKGRNGSGKTTLLQHIIKQGEGMVISPKAVIGVYEQMAYQFSKSETILEYMKQRSDYEESKIRSVLHSMNFSGNDLKKDVQHLSGGEAIRLELCQLFLGRYNVLVLDEPTNFLDVYCIEALERFLKGYEGTVILVSHDHVFTDRVADCVYEIDDQQLVCKKS</sequence>
<dbReference type="SMART" id="SM00382">
    <property type="entry name" value="AAA"/>
    <property type="match status" value="2"/>
</dbReference>
<protein>
    <submittedName>
        <fullName evidence="5">ABC-F type ribosomal protection protein</fullName>
    </submittedName>
</protein>
<keyword evidence="6" id="KW-1185">Reference proteome</keyword>
<evidence type="ECO:0000313" key="6">
    <source>
        <dbReference type="Proteomes" id="UP001526147"/>
    </source>
</evidence>
<dbReference type="PROSITE" id="PS00211">
    <property type="entry name" value="ABC_TRANSPORTER_1"/>
    <property type="match status" value="1"/>
</dbReference>
<dbReference type="EMBL" id="JAOYEY010000043">
    <property type="protein sequence ID" value="MCV9887019.1"/>
    <property type="molecule type" value="Genomic_DNA"/>
</dbReference>
<evidence type="ECO:0000256" key="2">
    <source>
        <dbReference type="ARBA" id="ARBA00022840"/>
    </source>
</evidence>
<feature type="domain" description="ABC transporter" evidence="4">
    <location>
        <begin position="297"/>
        <end position="488"/>
    </location>
</feature>
<dbReference type="Pfam" id="PF00005">
    <property type="entry name" value="ABC_tran"/>
    <property type="match status" value="2"/>
</dbReference>
<dbReference type="SUPFAM" id="SSF52540">
    <property type="entry name" value="P-loop containing nucleoside triphosphate hydrolases"/>
    <property type="match status" value="2"/>
</dbReference>
<dbReference type="Pfam" id="PF12848">
    <property type="entry name" value="ABC_tran_Xtn"/>
    <property type="match status" value="1"/>
</dbReference>
<dbReference type="InterPro" id="IPR017871">
    <property type="entry name" value="ABC_transporter-like_CS"/>
</dbReference>
<dbReference type="InterPro" id="IPR032781">
    <property type="entry name" value="ABC_tran_Xtn"/>
</dbReference>
<dbReference type="RefSeq" id="WP_264143518.1">
    <property type="nucleotide sequence ID" value="NZ_JAOYEY010000043.1"/>
</dbReference>
<keyword evidence="3" id="KW-0175">Coiled coil</keyword>
<evidence type="ECO:0000313" key="5">
    <source>
        <dbReference type="EMBL" id="MCV9887019.1"/>
    </source>
</evidence>
<keyword evidence="2" id="KW-0067">ATP-binding</keyword>
<keyword evidence="1" id="KW-0547">Nucleotide-binding</keyword>
<proteinExistence type="predicted"/>
<feature type="domain" description="ABC transporter" evidence="4">
    <location>
        <begin position="6"/>
        <end position="196"/>
    </location>
</feature>
<evidence type="ECO:0000256" key="1">
    <source>
        <dbReference type="ARBA" id="ARBA00022741"/>
    </source>
</evidence>